<dbReference type="GO" id="GO:0051539">
    <property type="term" value="F:4 iron, 4 sulfur cluster binding"/>
    <property type="evidence" value="ECO:0007669"/>
    <property type="project" value="UniProtKB-KW"/>
</dbReference>
<dbReference type="PANTHER" id="PTHR42859:SF2">
    <property type="entry name" value="FERREDOXIN"/>
    <property type="match status" value="1"/>
</dbReference>
<proteinExistence type="predicted"/>
<dbReference type="PROSITE" id="PS51379">
    <property type="entry name" value="4FE4S_FER_2"/>
    <property type="match status" value="2"/>
</dbReference>
<dbReference type="GO" id="GO:0046872">
    <property type="term" value="F:metal ion binding"/>
    <property type="evidence" value="ECO:0007669"/>
    <property type="project" value="UniProtKB-KW"/>
</dbReference>
<feature type="domain" description="4Fe-4S ferredoxin-type" evidence="5">
    <location>
        <begin position="144"/>
        <end position="173"/>
    </location>
</feature>
<dbReference type="SUPFAM" id="SSF54862">
    <property type="entry name" value="4Fe-4S ferredoxins"/>
    <property type="match status" value="1"/>
</dbReference>
<sequence>MIDAIASGKKAARRIYSYLNKKEISSKTTAAHSEIKNFKRERGYENVKREGVPALPPEERKKTMNLIVEKGFTEIQSIRQAGRCLNCAVNTIFDSEKCILCGGCADVCPENCLKLVSLDSLQGNDDFEHLLKNYYSDQPLSQGGAIIKDETICIRCGLCAERCPVGAITMEKFTFKEEWVDV</sequence>
<name>A0A0F9J7P6_9ZZZZ</name>
<evidence type="ECO:0000256" key="1">
    <source>
        <dbReference type="ARBA" id="ARBA00022485"/>
    </source>
</evidence>
<dbReference type="InterPro" id="IPR017896">
    <property type="entry name" value="4Fe4S_Fe-S-bd"/>
</dbReference>
<evidence type="ECO:0000259" key="5">
    <source>
        <dbReference type="PROSITE" id="PS51379"/>
    </source>
</evidence>
<accession>A0A0F9J7P6</accession>
<dbReference type="AlphaFoldDB" id="A0A0F9J7P6"/>
<dbReference type="Gene3D" id="3.30.70.20">
    <property type="match status" value="1"/>
</dbReference>
<evidence type="ECO:0000313" key="6">
    <source>
        <dbReference type="EMBL" id="KKM65578.1"/>
    </source>
</evidence>
<keyword evidence="1" id="KW-0004">4Fe-4S</keyword>
<keyword evidence="3" id="KW-0408">Iron</keyword>
<dbReference type="InterPro" id="IPR050294">
    <property type="entry name" value="RnfB_subfamily"/>
</dbReference>
<evidence type="ECO:0000256" key="3">
    <source>
        <dbReference type="ARBA" id="ARBA00023004"/>
    </source>
</evidence>
<dbReference type="PANTHER" id="PTHR42859">
    <property type="entry name" value="OXIDOREDUCTASE"/>
    <property type="match status" value="1"/>
</dbReference>
<reference evidence="6" key="1">
    <citation type="journal article" date="2015" name="Nature">
        <title>Complex archaea that bridge the gap between prokaryotes and eukaryotes.</title>
        <authorList>
            <person name="Spang A."/>
            <person name="Saw J.H."/>
            <person name="Jorgensen S.L."/>
            <person name="Zaremba-Niedzwiedzka K."/>
            <person name="Martijn J."/>
            <person name="Lind A.E."/>
            <person name="van Eijk R."/>
            <person name="Schleper C."/>
            <person name="Guy L."/>
            <person name="Ettema T.J."/>
        </authorList>
    </citation>
    <scope>NUCLEOTIDE SEQUENCE</scope>
</reference>
<dbReference type="SUPFAM" id="SSF46548">
    <property type="entry name" value="alpha-helical ferredoxin"/>
    <property type="match status" value="1"/>
</dbReference>
<evidence type="ECO:0000256" key="2">
    <source>
        <dbReference type="ARBA" id="ARBA00022723"/>
    </source>
</evidence>
<protein>
    <recommendedName>
        <fullName evidence="5">4Fe-4S ferredoxin-type domain-containing protein</fullName>
    </recommendedName>
</protein>
<dbReference type="Gene3D" id="3.30.70.3270">
    <property type="match status" value="1"/>
</dbReference>
<dbReference type="PROSITE" id="PS00198">
    <property type="entry name" value="4FE4S_FER_1"/>
    <property type="match status" value="1"/>
</dbReference>
<gene>
    <name evidence="6" type="ORF">LCGC14_1489850</name>
</gene>
<evidence type="ECO:0000256" key="4">
    <source>
        <dbReference type="ARBA" id="ARBA00023014"/>
    </source>
</evidence>
<dbReference type="EMBL" id="LAZR01010702">
    <property type="protein sequence ID" value="KKM65578.1"/>
    <property type="molecule type" value="Genomic_DNA"/>
</dbReference>
<organism evidence="6">
    <name type="scientific">marine sediment metagenome</name>
    <dbReference type="NCBI Taxonomy" id="412755"/>
    <lineage>
        <taxon>unclassified sequences</taxon>
        <taxon>metagenomes</taxon>
        <taxon>ecological metagenomes</taxon>
    </lineage>
</organism>
<keyword evidence="4" id="KW-0411">Iron-sulfur</keyword>
<dbReference type="InterPro" id="IPR017900">
    <property type="entry name" value="4Fe4S_Fe_S_CS"/>
</dbReference>
<keyword evidence="2" id="KW-0479">Metal-binding</keyword>
<dbReference type="Pfam" id="PF12838">
    <property type="entry name" value="Fer4_7"/>
    <property type="match status" value="1"/>
</dbReference>
<feature type="domain" description="4Fe-4S ferredoxin-type" evidence="5">
    <location>
        <begin position="89"/>
        <end position="118"/>
    </location>
</feature>
<comment type="caution">
    <text evidence="6">The sequence shown here is derived from an EMBL/GenBank/DDBJ whole genome shotgun (WGS) entry which is preliminary data.</text>
</comment>